<sequence length="210" mass="23557">MAATCFLLIDTNAFLRLYFSPVLPLLGEVIGGYKLMTLESLVGEFLRSDRLKTKYASVAVDPKLSDLTTAQMKLRGTTKSRVDKERQELLPYARALVDAERRKGNNLTPPTREDVDLLATAVVLKGGLATDEGALRFVAHDLMEDPDSYPISLFSSLEVLHLLEANGRLTANDRRATVQKWIREDELLPKNWRSDYKRLFDEPVSSITGS</sequence>
<evidence type="ECO:0000313" key="1">
    <source>
        <dbReference type="EMBL" id="MEC4718112.1"/>
    </source>
</evidence>
<name>A0ABU6J3C1_9BURK</name>
<proteinExistence type="predicted"/>
<protein>
    <recommendedName>
        <fullName evidence="3">DUF4935 domain-containing protein</fullName>
    </recommendedName>
</protein>
<evidence type="ECO:0000313" key="2">
    <source>
        <dbReference type="Proteomes" id="UP001352263"/>
    </source>
</evidence>
<evidence type="ECO:0008006" key="3">
    <source>
        <dbReference type="Google" id="ProtNLM"/>
    </source>
</evidence>
<accession>A0ABU6J3C1</accession>
<gene>
    <name evidence="1" type="ORF">RY831_03065</name>
</gene>
<comment type="caution">
    <text evidence="1">The sequence shown here is derived from an EMBL/GenBank/DDBJ whole genome shotgun (WGS) entry which is preliminary data.</text>
</comment>
<reference evidence="1 2" key="1">
    <citation type="submission" date="2023-10" db="EMBL/GenBank/DDBJ databases">
        <title>Noviherbaspirillum sp. CPCC 100848 genome assembly.</title>
        <authorList>
            <person name="Li X.Y."/>
            <person name="Fang X.M."/>
        </authorList>
    </citation>
    <scope>NUCLEOTIDE SEQUENCE [LARGE SCALE GENOMIC DNA]</scope>
    <source>
        <strain evidence="1 2">CPCC 100848</strain>
    </source>
</reference>
<dbReference type="EMBL" id="JAWIIV010000002">
    <property type="protein sequence ID" value="MEC4718112.1"/>
    <property type="molecule type" value="Genomic_DNA"/>
</dbReference>
<organism evidence="1 2">
    <name type="scientific">Noviherbaspirillum album</name>
    <dbReference type="NCBI Taxonomy" id="3080276"/>
    <lineage>
        <taxon>Bacteria</taxon>
        <taxon>Pseudomonadati</taxon>
        <taxon>Pseudomonadota</taxon>
        <taxon>Betaproteobacteria</taxon>
        <taxon>Burkholderiales</taxon>
        <taxon>Oxalobacteraceae</taxon>
        <taxon>Noviherbaspirillum</taxon>
    </lineage>
</organism>
<dbReference type="RefSeq" id="WP_326504866.1">
    <property type="nucleotide sequence ID" value="NZ_JAWIIV010000002.1"/>
</dbReference>
<keyword evidence="2" id="KW-1185">Reference proteome</keyword>
<dbReference type="Proteomes" id="UP001352263">
    <property type="component" value="Unassembled WGS sequence"/>
</dbReference>